<dbReference type="GO" id="GO:0140824">
    <property type="term" value="F:thioredoxin-dependent peroxiredoxin activity"/>
    <property type="evidence" value="ECO:0007669"/>
    <property type="project" value="UniProtKB-EC"/>
</dbReference>
<evidence type="ECO:0000256" key="1">
    <source>
        <dbReference type="ARBA" id="ARBA00009796"/>
    </source>
</evidence>
<reference evidence="4 5" key="1">
    <citation type="submission" date="2024-01" db="EMBL/GenBank/DDBJ databases">
        <authorList>
            <person name="Kunselman E."/>
        </authorList>
    </citation>
    <scope>NUCLEOTIDE SEQUENCE [LARGE SCALE GENOMIC DNA]</scope>
    <source>
        <strain evidence="4">2 abalone samples</strain>
    </source>
</reference>
<dbReference type="Proteomes" id="UP001314181">
    <property type="component" value="Unassembled WGS sequence"/>
</dbReference>
<dbReference type="EC" id="1.11.1.24" evidence="4"/>
<evidence type="ECO:0000313" key="5">
    <source>
        <dbReference type="Proteomes" id="UP001314181"/>
    </source>
</evidence>
<name>A0ABM9N874_9RICK</name>
<dbReference type="EMBL" id="CAWVOK010000022">
    <property type="protein sequence ID" value="CAK8163042.1"/>
    <property type="molecule type" value="Genomic_DNA"/>
</dbReference>
<dbReference type="Pfam" id="PF00578">
    <property type="entry name" value="AhpC-TSA"/>
    <property type="match status" value="1"/>
</dbReference>
<keyword evidence="5" id="KW-1185">Reference proteome</keyword>
<dbReference type="Gene3D" id="3.40.30.10">
    <property type="entry name" value="Glutaredoxin"/>
    <property type="match status" value="1"/>
</dbReference>
<sequence length="199" mass="22033">MSTLVGKPAPHFNIPAVMPDDSFANINLTDFLHKKYTLLFFYPLDFTFVCPTEIIAFNNRISQFEALDTKILGASIDSQYTHLAWKSTPINKGGIGDIQYPLISDINKTLAKDFGVLADDGVALRGTFLIDKTGIVRHESVNDLPIGRNVKEILRIIESLQHYESSGNVCPAGWQTDKESLAANKLSIADYLTTNAENL</sequence>
<dbReference type="InterPro" id="IPR000866">
    <property type="entry name" value="AhpC/TSA"/>
</dbReference>
<dbReference type="PROSITE" id="PS51352">
    <property type="entry name" value="THIOREDOXIN_2"/>
    <property type="match status" value="1"/>
</dbReference>
<feature type="domain" description="Thioredoxin" evidence="3">
    <location>
        <begin position="3"/>
        <end position="162"/>
    </location>
</feature>
<evidence type="ECO:0000259" key="3">
    <source>
        <dbReference type="PROSITE" id="PS51352"/>
    </source>
</evidence>
<organism evidence="4 5">
    <name type="scientific">Candidatus Xenohaliotis californiensis</name>
    <dbReference type="NCBI Taxonomy" id="84677"/>
    <lineage>
        <taxon>Bacteria</taxon>
        <taxon>Pseudomonadati</taxon>
        <taxon>Pseudomonadota</taxon>
        <taxon>Alphaproteobacteria</taxon>
        <taxon>Rickettsiales</taxon>
        <taxon>Anaplasmataceae</taxon>
        <taxon>Candidatus Xenohaliotis</taxon>
    </lineage>
</organism>
<dbReference type="InterPro" id="IPR024706">
    <property type="entry name" value="Peroxiredoxin_AhpC-typ"/>
</dbReference>
<evidence type="ECO:0000313" key="4">
    <source>
        <dbReference type="EMBL" id="CAK8163042.1"/>
    </source>
</evidence>
<proteinExistence type="inferred from homology"/>
<accession>A0ABM9N874</accession>
<dbReference type="InterPro" id="IPR050217">
    <property type="entry name" value="Peroxiredoxin"/>
</dbReference>
<keyword evidence="2 4" id="KW-0560">Oxidoreductase</keyword>
<comment type="similarity">
    <text evidence="1">Belongs to the peroxiredoxin family. AhpC/Prx1 subfamily.</text>
</comment>
<dbReference type="RefSeq" id="WP_338364029.1">
    <property type="nucleotide sequence ID" value="NZ_CAWVOK010000022.1"/>
</dbReference>
<dbReference type="InterPro" id="IPR013766">
    <property type="entry name" value="Thioredoxin_domain"/>
</dbReference>
<dbReference type="CDD" id="cd03015">
    <property type="entry name" value="PRX_Typ2cys"/>
    <property type="match status" value="1"/>
</dbReference>
<keyword evidence="4" id="KW-0575">Peroxidase</keyword>
<evidence type="ECO:0000256" key="2">
    <source>
        <dbReference type="ARBA" id="ARBA00023002"/>
    </source>
</evidence>
<comment type="caution">
    <text evidence="4">The sequence shown here is derived from an EMBL/GenBank/DDBJ whole genome shotgun (WGS) entry which is preliminary data.</text>
</comment>
<gene>
    <name evidence="4" type="ORF">CAXC1_20001</name>
</gene>
<dbReference type="PANTHER" id="PTHR10681:SF164">
    <property type="entry name" value="THIOREDOXIN PEROXIDASE 1"/>
    <property type="match status" value="1"/>
</dbReference>
<dbReference type="PANTHER" id="PTHR10681">
    <property type="entry name" value="THIOREDOXIN PEROXIDASE"/>
    <property type="match status" value="1"/>
</dbReference>
<protein>
    <submittedName>
        <fullName evidence="4">Peroxiredoxin 2/4</fullName>
        <ecNumber evidence="4">1.11.1.24</ecNumber>
    </submittedName>
</protein>
<dbReference type="SUPFAM" id="SSF52833">
    <property type="entry name" value="Thioredoxin-like"/>
    <property type="match status" value="1"/>
</dbReference>
<dbReference type="InterPro" id="IPR019479">
    <property type="entry name" value="Peroxiredoxin_C"/>
</dbReference>
<dbReference type="PIRSF" id="PIRSF000239">
    <property type="entry name" value="AHPC"/>
    <property type="match status" value="1"/>
</dbReference>
<dbReference type="InterPro" id="IPR036249">
    <property type="entry name" value="Thioredoxin-like_sf"/>
</dbReference>
<dbReference type="Pfam" id="PF10417">
    <property type="entry name" value="1-cysPrx_C"/>
    <property type="match status" value="1"/>
</dbReference>